<dbReference type="InterPro" id="IPR027482">
    <property type="entry name" value="Sec1-like_dom2"/>
</dbReference>
<keyword evidence="2" id="KW-0175">Coiled coil</keyword>
<dbReference type="EMBL" id="JADBJN010000004">
    <property type="protein sequence ID" value="KAG5667506.1"/>
    <property type="molecule type" value="Genomic_DNA"/>
</dbReference>
<dbReference type="PANTHER" id="PTHR11679">
    <property type="entry name" value="VESICLE PROTEIN SORTING-ASSOCIATED"/>
    <property type="match status" value="1"/>
</dbReference>
<protein>
    <recommendedName>
        <fullName evidence="5">Vacuolar protein sorting-associated protein 33B</fullName>
    </recommendedName>
</protein>
<evidence type="ECO:0000256" key="2">
    <source>
        <dbReference type="SAM" id="Coils"/>
    </source>
</evidence>
<dbReference type="Gene3D" id="1.25.40.850">
    <property type="match status" value="1"/>
</dbReference>
<dbReference type="Gene3D" id="3.90.830.10">
    <property type="entry name" value="Syntaxin Binding Protein 1, Chain A, domain 2"/>
    <property type="match status" value="1"/>
</dbReference>
<dbReference type="InterPro" id="IPR036045">
    <property type="entry name" value="Sec1-like_sf"/>
</dbReference>
<feature type="coiled-coil region" evidence="2">
    <location>
        <begin position="317"/>
        <end position="344"/>
    </location>
</feature>
<name>A0A9J6BCS2_POLVA</name>
<dbReference type="InterPro" id="IPR043154">
    <property type="entry name" value="Sec-1-like_dom1"/>
</dbReference>
<comment type="caution">
    <text evidence="3">The sequence shown here is derived from an EMBL/GenBank/DDBJ whole genome shotgun (WGS) entry which is preliminary data.</text>
</comment>
<accession>A0A9J6BCS2</accession>
<evidence type="ECO:0000256" key="1">
    <source>
        <dbReference type="ARBA" id="ARBA00009884"/>
    </source>
</evidence>
<dbReference type="InterPro" id="IPR001619">
    <property type="entry name" value="Sec1-like"/>
</dbReference>
<dbReference type="Gene3D" id="3.40.50.1910">
    <property type="match status" value="2"/>
</dbReference>
<proteinExistence type="inferred from homology"/>
<organism evidence="3 4">
    <name type="scientific">Polypedilum vanderplanki</name>
    <name type="common">Sleeping chironomid midge</name>
    <dbReference type="NCBI Taxonomy" id="319348"/>
    <lineage>
        <taxon>Eukaryota</taxon>
        <taxon>Metazoa</taxon>
        <taxon>Ecdysozoa</taxon>
        <taxon>Arthropoda</taxon>
        <taxon>Hexapoda</taxon>
        <taxon>Insecta</taxon>
        <taxon>Pterygota</taxon>
        <taxon>Neoptera</taxon>
        <taxon>Endopterygota</taxon>
        <taxon>Diptera</taxon>
        <taxon>Nematocera</taxon>
        <taxon>Chironomoidea</taxon>
        <taxon>Chironomidae</taxon>
        <taxon>Chironominae</taxon>
        <taxon>Polypedilum</taxon>
        <taxon>Polypedilum</taxon>
    </lineage>
</organism>
<gene>
    <name evidence="3" type="ORF">PVAND_015485</name>
</gene>
<dbReference type="Gene3D" id="3.40.50.2060">
    <property type="match status" value="1"/>
</dbReference>
<dbReference type="Pfam" id="PF00995">
    <property type="entry name" value="Sec1"/>
    <property type="match status" value="1"/>
</dbReference>
<reference evidence="3" key="1">
    <citation type="submission" date="2021-03" db="EMBL/GenBank/DDBJ databases">
        <title>Chromosome level genome of the anhydrobiotic midge Polypedilum vanderplanki.</title>
        <authorList>
            <person name="Yoshida Y."/>
            <person name="Kikawada T."/>
            <person name="Gusev O."/>
        </authorList>
    </citation>
    <scope>NUCLEOTIDE SEQUENCE</scope>
    <source>
        <strain evidence="3">NIAS01</strain>
        <tissue evidence="3">Whole body or cell culture</tissue>
    </source>
</reference>
<dbReference type="AlphaFoldDB" id="A0A9J6BCS2"/>
<evidence type="ECO:0000313" key="4">
    <source>
        <dbReference type="Proteomes" id="UP001107558"/>
    </source>
</evidence>
<dbReference type="InterPro" id="IPR043127">
    <property type="entry name" value="Sec-1-like_dom3a"/>
</dbReference>
<dbReference type="OrthoDB" id="10262528at2759"/>
<dbReference type="SUPFAM" id="SSF56815">
    <property type="entry name" value="Sec1/munc18-like (SM) proteins"/>
    <property type="match status" value="1"/>
</dbReference>
<evidence type="ECO:0000313" key="3">
    <source>
        <dbReference type="EMBL" id="KAG5667506.1"/>
    </source>
</evidence>
<evidence type="ECO:0008006" key="5">
    <source>
        <dbReference type="Google" id="ProtNLM"/>
    </source>
</evidence>
<keyword evidence="4" id="KW-1185">Reference proteome</keyword>
<dbReference type="GO" id="GO:0016192">
    <property type="term" value="P:vesicle-mediated transport"/>
    <property type="evidence" value="ECO:0007669"/>
    <property type="project" value="InterPro"/>
</dbReference>
<dbReference type="Proteomes" id="UP001107558">
    <property type="component" value="Chromosome 4"/>
</dbReference>
<sequence length="627" mass="71640">MDVALDKKLCGYKQIALEKLENILLTIFGRKDLVVEPDMIRILDSFANMTWLKSKGFDKIFKLSSSIPPKTKTLVFMIFANLLTFKHVIDQIQILKSSSQPPEIDAIKEFHIIVVPNLYYIFKHLLESEGLADIVSLHRFSWDFIKVDQNLMLLEIPKTFQQIFIQKDKSVLSSIANSLKVFNIVHKRPNLVLTCGENSEKVIEMVARMESFRKTQKNDNERTPDFNAMIVIDRDADYPSCLLTPVTYSGLMLELYDMKAGVLNIEGENKISSGKLEFLKDPPSKLDEQNDVKTLRMCGSSDEFYTLNKHNHFSDVVNIIKAESKNLEQEKRKYSRDMNLEQMKDFVEQNLPKVAAQKKVLYKHLIICEKIVQEMSLNFEKLQTVEEMIVRNENRKQIFAFFDECLSTNAHKFNILRLVALFHIFNGIGLSGDEINKIIGNYLNAFGHKYLYMFHNLHKAKLFPDILKPGPKNLLQIASNLTKKTSFMTDSLKLKLIPNTDNEIATNEKKKITKTCPSYVFNGNFIPLIAQLANLLIKAENFNEFVTKISGFDMKMQINGELKSLKDASENSKFFPLRPKTVFIFVIGGISYAEVAACKIIESLTGSTIVVASDEVTNGMNLIKSAM</sequence>
<comment type="similarity">
    <text evidence="1">Belongs to the STXBP/unc-18/SEC1 family.</text>
</comment>
<dbReference type="InterPro" id="IPR043155">
    <property type="entry name" value="VPS33_dom3b"/>
</dbReference>